<accession>H6QPB9</accession>
<dbReference type="AlphaFoldDB" id="H6QPB9"/>
<evidence type="ECO:0000313" key="2">
    <source>
        <dbReference type="EMBL" id="EHS63554.1"/>
    </source>
</evidence>
<feature type="region of interest" description="Disordered" evidence="1">
    <location>
        <begin position="1"/>
        <end position="26"/>
    </location>
</feature>
<gene>
    <name evidence="2" type="ORF">PGTG_20652</name>
</gene>
<sequence>MATPGPASSLKLNRDSLRPEASGSMRKGACREATLIPKKPDPYIYVELSDFSGVVVANRILDRLWMPLSLRTRVS</sequence>
<dbReference type="GeneID" id="13543156"/>
<dbReference type="Proteomes" id="UP000008783">
    <property type="component" value="Unassembled WGS sequence"/>
</dbReference>
<evidence type="ECO:0000313" key="3">
    <source>
        <dbReference type="Proteomes" id="UP000008783"/>
    </source>
</evidence>
<dbReference type="InParanoid" id="H6QPB9"/>
<dbReference type="KEGG" id="pgr:PGTG_20652"/>
<proteinExistence type="predicted"/>
<dbReference type="EMBL" id="DS178264">
    <property type="protein sequence ID" value="EHS63554.1"/>
    <property type="molecule type" value="Genomic_DNA"/>
</dbReference>
<dbReference type="VEuPathDB" id="FungiDB:PGTG_20652"/>
<evidence type="ECO:0000256" key="1">
    <source>
        <dbReference type="SAM" id="MobiDB-lite"/>
    </source>
</evidence>
<name>H6QPB9_PUCGT</name>
<keyword evidence="3" id="KW-1185">Reference proteome</keyword>
<organism evidence="2 3">
    <name type="scientific">Puccinia graminis f. sp. tritici (strain CRL 75-36-700-3 / race SCCL)</name>
    <name type="common">Black stem rust fungus</name>
    <dbReference type="NCBI Taxonomy" id="418459"/>
    <lineage>
        <taxon>Eukaryota</taxon>
        <taxon>Fungi</taxon>
        <taxon>Dikarya</taxon>
        <taxon>Basidiomycota</taxon>
        <taxon>Pucciniomycotina</taxon>
        <taxon>Pucciniomycetes</taxon>
        <taxon>Pucciniales</taxon>
        <taxon>Pucciniaceae</taxon>
        <taxon>Puccinia</taxon>
    </lineage>
</organism>
<dbReference type="HOGENOM" id="CLU_2672276_0_0_1"/>
<reference evidence="3" key="1">
    <citation type="journal article" date="2011" name="Proc. Natl. Acad. Sci. U.S.A.">
        <title>Obligate biotrophy features unraveled by the genomic analysis of rust fungi.</title>
        <authorList>
            <person name="Duplessis S."/>
            <person name="Cuomo C.A."/>
            <person name="Lin Y.-C."/>
            <person name="Aerts A."/>
            <person name="Tisserant E."/>
            <person name="Veneault-Fourrey C."/>
            <person name="Joly D.L."/>
            <person name="Hacquard S."/>
            <person name="Amselem J."/>
            <person name="Cantarel B.L."/>
            <person name="Chiu R."/>
            <person name="Coutinho P.M."/>
            <person name="Feau N."/>
            <person name="Field M."/>
            <person name="Frey P."/>
            <person name="Gelhaye E."/>
            <person name="Goldberg J."/>
            <person name="Grabherr M.G."/>
            <person name="Kodira C.D."/>
            <person name="Kohler A."/>
            <person name="Kuees U."/>
            <person name="Lindquist E.A."/>
            <person name="Lucas S.M."/>
            <person name="Mago R."/>
            <person name="Mauceli E."/>
            <person name="Morin E."/>
            <person name="Murat C."/>
            <person name="Pangilinan J.L."/>
            <person name="Park R."/>
            <person name="Pearson M."/>
            <person name="Quesneville H."/>
            <person name="Rouhier N."/>
            <person name="Sakthikumar S."/>
            <person name="Salamov A.A."/>
            <person name="Schmutz J."/>
            <person name="Selles B."/>
            <person name="Shapiro H."/>
            <person name="Tanguay P."/>
            <person name="Tuskan G.A."/>
            <person name="Henrissat B."/>
            <person name="Van de Peer Y."/>
            <person name="Rouze P."/>
            <person name="Ellis J.G."/>
            <person name="Dodds P.N."/>
            <person name="Schein J.E."/>
            <person name="Zhong S."/>
            <person name="Hamelin R.C."/>
            <person name="Grigoriev I.V."/>
            <person name="Szabo L.J."/>
            <person name="Martin F."/>
        </authorList>
    </citation>
    <scope>NUCLEOTIDE SEQUENCE [LARGE SCALE GENOMIC DNA]</scope>
    <source>
        <strain evidence="3">CRL 75-36-700-3 / race SCCL</strain>
    </source>
</reference>
<protein>
    <submittedName>
        <fullName evidence="2">Uncharacterized protein</fullName>
    </submittedName>
</protein>
<dbReference type="RefSeq" id="XP_003890615.1">
    <property type="nucleotide sequence ID" value="XM_003890566.1"/>
</dbReference>